<proteinExistence type="predicted"/>
<gene>
    <name evidence="1" type="ORF">MTCD1_01850</name>
</gene>
<dbReference type="Proteomes" id="UP000197068">
    <property type="component" value="Unassembled WGS sequence"/>
</dbReference>
<dbReference type="InterPro" id="IPR021352">
    <property type="entry name" value="DUF2971"/>
</dbReference>
<protein>
    <recommendedName>
        <fullName evidence="3">DUF2971 domain-containing protein</fullName>
    </recommendedName>
</protein>
<organism evidence="1 2">
    <name type="scientific">Colwellia marinimaniae</name>
    <dbReference type="NCBI Taxonomy" id="1513592"/>
    <lineage>
        <taxon>Bacteria</taxon>
        <taxon>Pseudomonadati</taxon>
        <taxon>Pseudomonadota</taxon>
        <taxon>Gammaproteobacteria</taxon>
        <taxon>Alteromonadales</taxon>
        <taxon>Colwelliaceae</taxon>
        <taxon>Colwellia</taxon>
    </lineage>
</organism>
<evidence type="ECO:0000313" key="1">
    <source>
        <dbReference type="EMBL" id="GAW96236.1"/>
    </source>
</evidence>
<evidence type="ECO:0008006" key="3">
    <source>
        <dbReference type="Google" id="ProtNLM"/>
    </source>
</evidence>
<dbReference type="EMBL" id="BDQM01000012">
    <property type="protein sequence ID" value="GAW96236.1"/>
    <property type="molecule type" value="Genomic_DNA"/>
</dbReference>
<comment type="caution">
    <text evidence="1">The sequence shown here is derived from an EMBL/GenBank/DDBJ whole genome shotgun (WGS) entry which is preliminary data.</text>
</comment>
<name>A0ABQ0MX66_9GAMM</name>
<sequence length="353" mass="40697">MKQKAQILYRYYDLEGGLRSIENQTLRFSRSKLFNDPYDSVPKDVATSYTSNEQADVKHHFNNNFILCFTRSPLNTLMWSHYGKSHTGIVVGYDITKIPELSSGNVISIEDGDVIYPTSRPPQSDKPNKKYLYKSSEWNYEEEVRVVRSFEEKVKIDNKRSIPQGNFSGVLEAKRLWGDLNESKYPSELHPQSFNKFDLKIPPEAIAEVYLSSNTPEAHHLCGYTDQIINLIIQSAPNSTILKVETLKDSWQLDADEHYGAIRRWISWNYPLHSYCFINNFLGIKPPWPAVCPLCHKKHIWNELENIEDALKRINDLTTHSPPMSSQILGERFFHGTHGSKKGTVLYPKGQML</sequence>
<evidence type="ECO:0000313" key="2">
    <source>
        <dbReference type="Proteomes" id="UP000197068"/>
    </source>
</evidence>
<dbReference type="RefSeq" id="WP_057180872.1">
    <property type="nucleotide sequence ID" value="NZ_BDQM01000012.1"/>
</dbReference>
<reference evidence="1 2" key="1">
    <citation type="submission" date="2017-06" db="EMBL/GenBank/DDBJ databases">
        <title>Whole Genome Sequences of Colwellia marinimaniae MTCD1.</title>
        <authorList>
            <person name="Kusumoto H."/>
            <person name="Inoue M."/>
            <person name="Tanikawa K."/>
            <person name="Maeji H."/>
            <person name="Cameron J.H."/>
            <person name="Bartlett D.H."/>
        </authorList>
    </citation>
    <scope>NUCLEOTIDE SEQUENCE [LARGE SCALE GENOMIC DNA]</scope>
    <source>
        <strain evidence="1 2">MTCD1</strain>
    </source>
</reference>
<keyword evidence="2" id="KW-1185">Reference proteome</keyword>
<accession>A0ABQ0MX66</accession>
<dbReference type="Pfam" id="PF11185">
    <property type="entry name" value="DUF2971"/>
    <property type="match status" value="1"/>
</dbReference>